<keyword evidence="3" id="KW-1185">Reference proteome</keyword>
<evidence type="ECO:0000313" key="2">
    <source>
        <dbReference type="EMBL" id="KAJ4932205.1"/>
    </source>
</evidence>
<protein>
    <submittedName>
        <fullName evidence="2">Uncharacterized protein</fullName>
    </submittedName>
</protein>
<feature type="region of interest" description="Disordered" evidence="1">
    <location>
        <begin position="1"/>
        <end position="79"/>
    </location>
</feature>
<accession>A0AAD6AVM2</accession>
<feature type="compositionally biased region" description="Basic and acidic residues" evidence="1">
    <location>
        <begin position="31"/>
        <end position="53"/>
    </location>
</feature>
<name>A0AAD6AVM2_9TELE</name>
<evidence type="ECO:0000313" key="3">
    <source>
        <dbReference type="Proteomes" id="UP001219934"/>
    </source>
</evidence>
<feature type="compositionally biased region" description="Polar residues" evidence="1">
    <location>
        <begin position="54"/>
        <end position="79"/>
    </location>
</feature>
<gene>
    <name evidence="2" type="ORF">JOQ06_010630</name>
</gene>
<comment type="caution">
    <text evidence="2">The sequence shown here is derived from an EMBL/GenBank/DDBJ whole genome shotgun (WGS) entry which is preliminary data.</text>
</comment>
<dbReference type="EMBL" id="JAPTMU010000014">
    <property type="protein sequence ID" value="KAJ4932205.1"/>
    <property type="molecule type" value="Genomic_DNA"/>
</dbReference>
<dbReference type="Proteomes" id="UP001219934">
    <property type="component" value="Unassembled WGS sequence"/>
</dbReference>
<proteinExistence type="predicted"/>
<organism evidence="2 3">
    <name type="scientific">Pogonophryne albipinna</name>
    <dbReference type="NCBI Taxonomy" id="1090488"/>
    <lineage>
        <taxon>Eukaryota</taxon>
        <taxon>Metazoa</taxon>
        <taxon>Chordata</taxon>
        <taxon>Craniata</taxon>
        <taxon>Vertebrata</taxon>
        <taxon>Euteleostomi</taxon>
        <taxon>Actinopterygii</taxon>
        <taxon>Neopterygii</taxon>
        <taxon>Teleostei</taxon>
        <taxon>Neoteleostei</taxon>
        <taxon>Acanthomorphata</taxon>
        <taxon>Eupercaria</taxon>
        <taxon>Perciformes</taxon>
        <taxon>Notothenioidei</taxon>
        <taxon>Pogonophryne</taxon>
    </lineage>
</organism>
<dbReference type="AlphaFoldDB" id="A0AAD6AVM2"/>
<feature type="non-terminal residue" evidence="2">
    <location>
        <position position="79"/>
    </location>
</feature>
<evidence type="ECO:0000256" key="1">
    <source>
        <dbReference type="SAM" id="MobiDB-lite"/>
    </source>
</evidence>
<sequence length="79" mass="8397">MIGFVPPAHTLQPSGHTPKSESGYVRPSRRRGTDAGVRDAGSDRHHGTKRKPESSSLSGVPQQTQASTRTSAGDKTSKE</sequence>
<reference evidence="2" key="1">
    <citation type="submission" date="2022-11" db="EMBL/GenBank/DDBJ databases">
        <title>Chromosome-level genome of Pogonophryne albipinna.</title>
        <authorList>
            <person name="Jo E."/>
        </authorList>
    </citation>
    <scope>NUCLEOTIDE SEQUENCE</scope>
    <source>
        <strain evidence="2">SGF0006</strain>
        <tissue evidence="2">Muscle</tissue>
    </source>
</reference>